<dbReference type="NCBIfam" id="TIGR01444">
    <property type="entry name" value="fkbM_fam"/>
    <property type="match status" value="1"/>
</dbReference>
<accession>A0A1I4EP61</accession>
<dbReference type="SUPFAM" id="SSF53335">
    <property type="entry name" value="S-adenosyl-L-methionine-dependent methyltransferases"/>
    <property type="match status" value="1"/>
</dbReference>
<dbReference type="EMBL" id="FOSQ01000017">
    <property type="protein sequence ID" value="SFL06880.1"/>
    <property type="molecule type" value="Genomic_DNA"/>
</dbReference>
<reference evidence="2 3" key="1">
    <citation type="submission" date="2016-10" db="EMBL/GenBank/DDBJ databases">
        <authorList>
            <person name="de Groot N.N."/>
        </authorList>
    </citation>
    <scope>NUCLEOTIDE SEQUENCE [LARGE SCALE GENOMIC DNA]</scope>
    <source>
        <strain evidence="2 3">DSM 19981</strain>
    </source>
</reference>
<feature type="domain" description="Methyltransferase FkbM" evidence="1">
    <location>
        <begin position="59"/>
        <end position="209"/>
    </location>
</feature>
<protein>
    <submittedName>
        <fullName evidence="2">Methyltransferase, FkbM family</fullName>
    </submittedName>
</protein>
<dbReference type="OrthoDB" id="7348357at2"/>
<sequence length="229" mass="24885">MKRINGSVVTAPIGGQEIRFFVANERDAIQKHHAAGEFYEAEEIAIIARHFPAGAHYVDIGANVGNHAVYAAKFLAPASVVVIEPNPPAIEILRLNLLLNDLASRVDASLLGFGLAEAEGMARAVVPPNNLGGSGLVLDAAGATIPLRRGDDLLAGRRIDFIKLDVEGMELGVLAGLEGLIATWRPRMFIEVHNRNAAPFRQWLARLGYGVRDTFRRYPSNENFMVVPE</sequence>
<proteinExistence type="predicted"/>
<dbReference type="STRING" id="1123062.SAMN02745775_11746"/>
<dbReference type="InterPro" id="IPR052514">
    <property type="entry name" value="SAM-dependent_MTase"/>
</dbReference>
<organism evidence="2 3">
    <name type="scientific">Falsiroseomonas stagni DSM 19981</name>
    <dbReference type="NCBI Taxonomy" id="1123062"/>
    <lineage>
        <taxon>Bacteria</taxon>
        <taxon>Pseudomonadati</taxon>
        <taxon>Pseudomonadota</taxon>
        <taxon>Alphaproteobacteria</taxon>
        <taxon>Acetobacterales</taxon>
        <taxon>Roseomonadaceae</taxon>
        <taxon>Falsiroseomonas</taxon>
    </lineage>
</organism>
<dbReference type="Proteomes" id="UP000199473">
    <property type="component" value="Unassembled WGS sequence"/>
</dbReference>
<dbReference type="GO" id="GO:0032259">
    <property type="term" value="P:methylation"/>
    <property type="evidence" value="ECO:0007669"/>
    <property type="project" value="UniProtKB-KW"/>
</dbReference>
<dbReference type="InterPro" id="IPR029063">
    <property type="entry name" value="SAM-dependent_MTases_sf"/>
</dbReference>
<dbReference type="RefSeq" id="WP_092962990.1">
    <property type="nucleotide sequence ID" value="NZ_FOSQ01000017.1"/>
</dbReference>
<evidence type="ECO:0000259" key="1">
    <source>
        <dbReference type="Pfam" id="PF05050"/>
    </source>
</evidence>
<dbReference type="GO" id="GO:0008168">
    <property type="term" value="F:methyltransferase activity"/>
    <property type="evidence" value="ECO:0007669"/>
    <property type="project" value="UniProtKB-KW"/>
</dbReference>
<keyword evidence="2" id="KW-0489">Methyltransferase</keyword>
<dbReference type="InterPro" id="IPR006342">
    <property type="entry name" value="FkbM_mtfrase"/>
</dbReference>
<evidence type="ECO:0000313" key="3">
    <source>
        <dbReference type="Proteomes" id="UP000199473"/>
    </source>
</evidence>
<keyword evidence="2" id="KW-0808">Transferase</keyword>
<dbReference type="PANTHER" id="PTHR34203:SF15">
    <property type="entry name" value="SLL1173 PROTEIN"/>
    <property type="match status" value="1"/>
</dbReference>
<dbReference type="Gene3D" id="3.40.50.150">
    <property type="entry name" value="Vaccinia Virus protein VP39"/>
    <property type="match status" value="1"/>
</dbReference>
<dbReference type="PANTHER" id="PTHR34203">
    <property type="entry name" value="METHYLTRANSFERASE, FKBM FAMILY PROTEIN"/>
    <property type="match status" value="1"/>
</dbReference>
<gene>
    <name evidence="2" type="ORF">SAMN02745775_11746</name>
</gene>
<evidence type="ECO:0000313" key="2">
    <source>
        <dbReference type="EMBL" id="SFL06880.1"/>
    </source>
</evidence>
<dbReference type="AlphaFoldDB" id="A0A1I4EP61"/>
<dbReference type="Pfam" id="PF05050">
    <property type="entry name" value="Methyltransf_21"/>
    <property type="match status" value="1"/>
</dbReference>
<name>A0A1I4EP61_9PROT</name>
<keyword evidence="3" id="KW-1185">Reference proteome</keyword>